<dbReference type="InterPro" id="IPR036513">
    <property type="entry name" value="STAS_dom_sf"/>
</dbReference>
<dbReference type="RefSeq" id="WP_344765126.1">
    <property type="nucleotide sequence ID" value="NZ_BAAAZE010000014.1"/>
</dbReference>
<evidence type="ECO:0000259" key="1">
    <source>
        <dbReference type="PROSITE" id="PS50801"/>
    </source>
</evidence>
<organism evidence="2 3">
    <name type="scientific">Actimicrobium antarcticum</name>
    <dbReference type="NCBI Taxonomy" id="1051899"/>
    <lineage>
        <taxon>Bacteria</taxon>
        <taxon>Pseudomonadati</taxon>
        <taxon>Pseudomonadota</taxon>
        <taxon>Betaproteobacteria</taxon>
        <taxon>Burkholderiales</taxon>
        <taxon>Oxalobacteraceae</taxon>
        <taxon>Actimicrobium</taxon>
    </lineage>
</organism>
<dbReference type="Gene3D" id="3.30.750.24">
    <property type="entry name" value="STAS domain"/>
    <property type="match status" value="1"/>
</dbReference>
<proteinExistence type="predicted"/>
<evidence type="ECO:0000313" key="3">
    <source>
        <dbReference type="Proteomes" id="UP001501353"/>
    </source>
</evidence>
<dbReference type="InterPro" id="IPR058548">
    <property type="entry name" value="MlaB-like_STAS"/>
</dbReference>
<protein>
    <recommendedName>
        <fullName evidence="1">STAS domain-containing protein</fullName>
    </recommendedName>
</protein>
<sequence>MIESVLSLSLPLTFAHATSALAEGLKAIATGRQVIDLGKVAQVDSSAIAVLLAWQRAALAAPAPASLTFVNASASLVSLATLYGVADLLGFDAAGSGRTDLPHH</sequence>
<reference evidence="3" key="1">
    <citation type="journal article" date="2019" name="Int. J. Syst. Evol. Microbiol.">
        <title>The Global Catalogue of Microorganisms (GCM) 10K type strain sequencing project: providing services to taxonomists for standard genome sequencing and annotation.</title>
        <authorList>
            <consortium name="The Broad Institute Genomics Platform"/>
            <consortium name="The Broad Institute Genome Sequencing Center for Infectious Disease"/>
            <person name="Wu L."/>
            <person name="Ma J."/>
        </authorList>
    </citation>
    <scope>NUCLEOTIDE SEQUENCE [LARGE SCALE GENOMIC DNA]</scope>
    <source>
        <strain evidence="3">JCM 16673</strain>
    </source>
</reference>
<gene>
    <name evidence="2" type="ORF">GCM10022212_33790</name>
</gene>
<accession>A0ABP7TWQ5</accession>
<dbReference type="SUPFAM" id="SSF52091">
    <property type="entry name" value="SpoIIaa-like"/>
    <property type="match status" value="1"/>
</dbReference>
<keyword evidence="3" id="KW-1185">Reference proteome</keyword>
<dbReference type="Pfam" id="PF13466">
    <property type="entry name" value="STAS_2"/>
    <property type="match status" value="1"/>
</dbReference>
<dbReference type="InterPro" id="IPR002645">
    <property type="entry name" value="STAS_dom"/>
</dbReference>
<name>A0ABP7TWQ5_9BURK</name>
<dbReference type="PROSITE" id="PS50801">
    <property type="entry name" value="STAS"/>
    <property type="match status" value="1"/>
</dbReference>
<feature type="domain" description="STAS" evidence="1">
    <location>
        <begin position="5"/>
        <end position="90"/>
    </location>
</feature>
<comment type="caution">
    <text evidence="2">The sequence shown here is derived from an EMBL/GenBank/DDBJ whole genome shotgun (WGS) entry which is preliminary data.</text>
</comment>
<dbReference type="Proteomes" id="UP001501353">
    <property type="component" value="Unassembled WGS sequence"/>
</dbReference>
<evidence type="ECO:0000313" key="2">
    <source>
        <dbReference type="EMBL" id="GAA4032194.1"/>
    </source>
</evidence>
<dbReference type="EMBL" id="BAAAZE010000014">
    <property type="protein sequence ID" value="GAA4032194.1"/>
    <property type="molecule type" value="Genomic_DNA"/>
</dbReference>